<dbReference type="STRING" id="984487.A0A1E4SKM7"/>
<evidence type="ECO:0000256" key="3">
    <source>
        <dbReference type="SAM" id="MobiDB-lite"/>
    </source>
</evidence>
<dbReference type="Proteomes" id="UP000094285">
    <property type="component" value="Unassembled WGS sequence"/>
</dbReference>
<dbReference type="GO" id="GO:0003700">
    <property type="term" value="F:DNA-binding transcription factor activity"/>
    <property type="evidence" value="ECO:0007669"/>
    <property type="project" value="UniProtKB-UniRule"/>
</dbReference>
<name>A0A1E4SKM7_9ASCO</name>
<dbReference type="GeneID" id="30985719"/>
<keyword evidence="6" id="KW-1185">Reference proteome</keyword>
<reference evidence="6" key="1">
    <citation type="submission" date="2016-05" db="EMBL/GenBank/DDBJ databases">
        <title>Comparative genomics of biotechnologically important yeasts.</title>
        <authorList>
            <consortium name="DOE Joint Genome Institute"/>
            <person name="Riley R."/>
            <person name="Haridas S."/>
            <person name="Wolfe K.H."/>
            <person name="Lopes M.R."/>
            <person name="Hittinger C.T."/>
            <person name="Goker M."/>
            <person name="Salamov A."/>
            <person name="Wisecaver J."/>
            <person name="Long T.M."/>
            <person name="Aerts A.L."/>
            <person name="Barry K."/>
            <person name="Choi C."/>
            <person name="Clum A."/>
            <person name="Coughlan A.Y."/>
            <person name="Deshpande S."/>
            <person name="Douglass A.P."/>
            <person name="Hanson S.J."/>
            <person name="Klenk H.-P."/>
            <person name="Labutti K."/>
            <person name="Lapidus A."/>
            <person name="Lindquist E."/>
            <person name="Lipzen A."/>
            <person name="Meier-Kolthoff J.P."/>
            <person name="Ohm R.A."/>
            <person name="Otillar R.P."/>
            <person name="Pangilinan J."/>
            <person name="Peng Y."/>
            <person name="Rokas A."/>
            <person name="Rosa C.A."/>
            <person name="Scheuner C."/>
            <person name="Sibirny A.A."/>
            <person name="Slot J.C."/>
            <person name="Stielow J.B."/>
            <person name="Sun H."/>
            <person name="Kurtzman C.P."/>
            <person name="Blackwell M."/>
            <person name="Grigoriev I.V."/>
            <person name="Jeffries T.W."/>
        </authorList>
    </citation>
    <scope>NUCLEOTIDE SEQUENCE [LARGE SCALE GENOMIC DNA]</scope>
    <source>
        <strain evidence="6">NRRL Y-17324</strain>
    </source>
</reference>
<dbReference type="PROSITE" id="PS51517">
    <property type="entry name" value="NDT80"/>
    <property type="match status" value="1"/>
</dbReference>
<dbReference type="InterPro" id="IPR024061">
    <property type="entry name" value="NDT80_DNA-bd_dom"/>
</dbReference>
<dbReference type="Pfam" id="PF05224">
    <property type="entry name" value="NDT80_PhoG"/>
    <property type="match status" value="1"/>
</dbReference>
<dbReference type="PANTHER" id="PTHR35144">
    <property type="entry name" value="MEIOSIS-SPECIFIC TRANSCRIPTION FACTOR NDT80"/>
    <property type="match status" value="1"/>
</dbReference>
<proteinExistence type="predicted"/>
<dbReference type="InterPro" id="IPR008967">
    <property type="entry name" value="p53-like_TF_DNA-bd_sf"/>
</dbReference>
<dbReference type="PANTHER" id="PTHR35144:SF2">
    <property type="entry name" value="MEIOSIS-SPECIFIC TRANSCRIPTION FACTOR NDT80"/>
    <property type="match status" value="1"/>
</dbReference>
<dbReference type="GO" id="GO:0000228">
    <property type="term" value="C:nuclear chromosome"/>
    <property type="evidence" value="ECO:0007669"/>
    <property type="project" value="TreeGrafter"/>
</dbReference>
<keyword evidence="1 2" id="KW-0238">DNA-binding</keyword>
<dbReference type="GO" id="GO:0051321">
    <property type="term" value="P:meiotic cell cycle"/>
    <property type="evidence" value="ECO:0007669"/>
    <property type="project" value="TreeGrafter"/>
</dbReference>
<dbReference type="RefSeq" id="XP_020065104.1">
    <property type="nucleotide sequence ID" value="XM_020211583.1"/>
</dbReference>
<dbReference type="InterPro" id="IPR037141">
    <property type="entry name" value="NDT80_DNA-bd_dom_sf"/>
</dbReference>
<dbReference type="EMBL" id="KV453911">
    <property type="protein sequence ID" value="ODV79982.1"/>
    <property type="molecule type" value="Genomic_DNA"/>
</dbReference>
<feature type="DNA-binding region" description="NDT80" evidence="2">
    <location>
        <begin position="1"/>
        <end position="272"/>
    </location>
</feature>
<organism evidence="5 6">
    <name type="scientific">Suhomyces tanzawaensis NRRL Y-17324</name>
    <dbReference type="NCBI Taxonomy" id="984487"/>
    <lineage>
        <taxon>Eukaryota</taxon>
        <taxon>Fungi</taxon>
        <taxon>Dikarya</taxon>
        <taxon>Ascomycota</taxon>
        <taxon>Saccharomycotina</taxon>
        <taxon>Pichiomycetes</taxon>
        <taxon>Debaryomycetaceae</taxon>
        <taxon>Suhomyces</taxon>
    </lineage>
</organism>
<gene>
    <name evidence="5" type="ORF">CANTADRAFT_89582</name>
</gene>
<dbReference type="GO" id="GO:0045944">
    <property type="term" value="P:positive regulation of transcription by RNA polymerase II"/>
    <property type="evidence" value="ECO:0007669"/>
    <property type="project" value="TreeGrafter"/>
</dbReference>
<dbReference type="InterPro" id="IPR052605">
    <property type="entry name" value="Fungal_trans_regulator"/>
</dbReference>
<feature type="region of interest" description="Disordered" evidence="3">
    <location>
        <begin position="250"/>
        <end position="291"/>
    </location>
</feature>
<dbReference type="SUPFAM" id="SSF49417">
    <property type="entry name" value="p53-like transcription factors"/>
    <property type="match status" value="1"/>
</dbReference>
<evidence type="ECO:0000256" key="1">
    <source>
        <dbReference type="ARBA" id="ARBA00023125"/>
    </source>
</evidence>
<protein>
    <submittedName>
        <fullName evidence="5">DNA binding transcription factor</fullName>
    </submittedName>
</protein>
<dbReference type="GO" id="GO:0003677">
    <property type="term" value="F:DNA binding"/>
    <property type="evidence" value="ECO:0007669"/>
    <property type="project" value="UniProtKB-KW"/>
</dbReference>
<evidence type="ECO:0000256" key="2">
    <source>
        <dbReference type="PROSITE-ProRule" id="PRU00850"/>
    </source>
</evidence>
<accession>A0A1E4SKM7</accession>
<dbReference type="AlphaFoldDB" id="A0A1E4SKM7"/>
<feature type="domain" description="NDT80" evidence="4">
    <location>
        <begin position="1"/>
        <end position="272"/>
    </location>
</feature>
<evidence type="ECO:0000259" key="4">
    <source>
        <dbReference type="PROSITE" id="PS51517"/>
    </source>
</evidence>
<sequence>MRICGRLQIKRLAITLQEIAPRSANQFKVGPPFESTTLLKPIILSPSLKKVHPLVTARIDRGFDLIDNEWIGYKRNYFTLVAAFEFKNYDLDIVCRLLFSTIDESGKTVGIRYFAIQLKSKCYEEETEIGLVQHTAKRDRGPQNPPPIFNAIPGILPSHQVIKQSSNIRNEDKISSFHRVFYLDIENMKCSASSILKTYPTDLPVASVSRYERIQFSAAITNKKSANANGRFILRVVLLGVLENGKTEELAHTESRPLTIRGRSPSNYPKPMNPNRDINAHGTQLSKEDKAPGGCVTALSIFQFLQR</sequence>
<dbReference type="Gene3D" id="2.60.40.1390">
    <property type="entry name" value="NDT80 DNA-binding domain"/>
    <property type="match status" value="1"/>
</dbReference>
<evidence type="ECO:0000313" key="6">
    <source>
        <dbReference type="Proteomes" id="UP000094285"/>
    </source>
</evidence>
<dbReference type="OrthoDB" id="2288358at2759"/>
<evidence type="ECO:0000313" key="5">
    <source>
        <dbReference type="EMBL" id="ODV79982.1"/>
    </source>
</evidence>